<evidence type="ECO:0000259" key="2">
    <source>
        <dbReference type="Pfam" id="PF08729"/>
    </source>
</evidence>
<dbReference type="Proteomes" id="UP000277580">
    <property type="component" value="Unassembled WGS sequence"/>
</dbReference>
<feature type="compositionally biased region" description="Basic and acidic residues" evidence="1">
    <location>
        <begin position="451"/>
        <end position="468"/>
    </location>
</feature>
<name>A0A3N4K8E5_9PEZI</name>
<dbReference type="EMBL" id="ML119219">
    <property type="protein sequence ID" value="RPB06797.1"/>
    <property type="molecule type" value="Genomic_DNA"/>
</dbReference>
<feature type="domain" description="Hpc2-related" evidence="2">
    <location>
        <begin position="366"/>
        <end position="406"/>
    </location>
</feature>
<evidence type="ECO:0000256" key="1">
    <source>
        <dbReference type="SAM" id="MobiDB-lite"/>
    </source>
</evidence>
<feature type="compositionally biased region" description="Acidic residues" evidence="1">
    <location>
        <begin position="331"/>
        <end position="346"/>
    </location>
</feature>
<feature type="region of interest" description="Disordered" evidence="1">
    <location>
        <begin position="1"/>
        <end position="203"/>
    </location>
</feature>
<feature type="compositionally biased region" description="Pro residues" evidence="1">
    <location>
        <begin position="240"/>
        <end position="249"/>
    </location>
</feature>
<evidence type="ECO:0000313" key="4">
    <source>
        <dbReference type="Proteomes" id="UP000277580"/>
    </source>
</evidence>
<sequence length="479" mass="51314">MSASFGSPSSVHPRVHPSSSSSKSNSSTHGVVTTADPKSTSTTLSSAASASRSTNNNSLLSSSSTTIPPSSSHPHRQPKYPQDVATTNPTSTTAPRNKKTITYRHSTGQSEQSRHEVINLDSDTETSSSSKKNSNPSLSSARNRQSLQPPYDPIPRSSTGASTKSAHRASASPSIASLIDPQPPPPQLSTAPPENPITNSPTLAYVTGVPEKNVMKVENISRSADAGEPLNRSPKSKPGTAPPSAAPSPKPHRAVPASTSGNGLLGGVLPGASGSKEIEPQLPNIHIHVPLNGENNKYINFTKLAEERYGWAALNPRLAKARERMMRGDNSGDEMMMDGSESESNMEVDKPMGGVDSAAEGKKMRKKRKNQDIYDKNDPFIDDTEMLWEEQAAASKDGFFVYSGPLVPEGEKPQIERADGTVKRGRGRARGTTARGTTSTRGATIRKPRMSKKDKEKMEKEKEERERFSQIAVKATAGQ</sequence>
<proteinExistence type="predicted"/>
<dbReference type="InParanoid" id="A0A3N4K8E5"/>
<dbReference type="OrthoDB" id="5576775at2759"/>
<feature type="compositionally biased region" description="Polar residues" evidence="1">
    <location>
        <begin position="84"/>
        <end position="95"/>
    </location>
</feature>
<feature type="compositionally biased region" description="Low complexity" evidence="1">
    <location>
        <begin position="39"/>
        <end position="72"/>
    </location>
</feature>
<dbReference type="AlphaFoldDB" id="A0A3N4K8E5"/>
<feature type="compositionally biased region" description="Basic and acidic residues" evidence="1">
    <location>
        <begin position="409"/>
        <end position="422"/>
    </location>
</feature>
<protein>
    <submittedName>
        <fullName evidence="3">Histone promoter control 2</fullName>
    </submittedName>
</protein>
<evidence type="ECO:0000313" key="3">
    <source>
        <dbReference type="EMBL" id="RPB06797.1"/>
    </source>
</evidence>
<feature type="compositionally biased region" description="Low complexity" evidence="1">
    <location>
        <begin position="125"/>
        <end position="140"/>
    </location>
</feature>
<reference evidence="3 4" key="1">
    <citation type="journal article" date="2018" name="Nat. Ecol. Evol.">
        <title>Pezizomycetes genomes reveal the molecular basis of ectomycorrhizal truffle lifestyle.</title>
        <authorList>
            <person name="Murat C."/>
            <person name="Payen T."/>
            <person name="Noel B."/>
            <person name="Kuo A."/>
            <person name="Morin E."/>
            <person name="Chen J."/>
            <person name="Kohler A."/>
            <person name="Krizsan K."/>
            <person name="Balestrini R."/>
            <person name="Da Silva C."/>
            <person name="Montanini B."/>
            <person name="Hainaut M."/>
            <person name="Levati E."/>
            <person name="Barry K.W."/>
            <person name="Belfiori B."/>
            <person name="Cichocki N."/>
            <person name="Clum A."/>
            <person name="Dockter R.B."/>
            <person name="Fauchery L."/>
            <person name="Guy J."/>
            <person name="Iotti M."/>
            <person name="Le Tacon F."/>
            <person name="Lindquist E.A."/>
            <person name="Lipzen A."/>
            <person name="Malagnac F."/>
            <person name="Mello A."/>
            <person name="Molinier V."/>
            <person name="Miyauchi S."/>
            <person name="Poulain J."/>
            <person name="Riccioni C."/>
            <person name="Rubini A."/>
            <person name="Sitrit Y."/>
            <person name="Splivallo R."/>
            <person name="Traeger S."/>
            <person name="Wang M."/>
            <person name="Zifcakova L."/>
            <person name="Wipf D."/>
            <person name="Zambonelli A."/>
            <person name="Paolocci F."/>
            <person name="Nowrousian M."/>
            <person name="Ottonello S."/>
            <person name="Baldrian P."/>
            <person name="Spatafora J.W."/>
            <person name="Henrissat B."/>
            <person name="Nagy L.G."/>
            <person name="Aury J.M."/>
            <person name="Wincker P."/>
            <person name="Grigoriev I.V."/>
            <person name="Bonfante P."/>
            <person name="Martin F.M."/>
        </authorList>
    </citation>
    <scope>NUCLEOTIDE SEQUENCE [LARGE SCALE GENOMIC DNA]</scope>
    <source>
        <strain evidence="3 4">CCBAS932</strain>
    </source>
</reference>
<feature type="region of interest" description="Disordered" evidence="1">
    <location>
        <begin position="328"/>
        <end position="378"/>
    </location>
</feature>
<gene>
    <name evidence="3" type="ORF">P167DRAFT_37169</name>
</gene>
<feature type="region of interest" description="Disordered" evidence="1">
    <location>
        <begin position="405"/>
        <end position="479"/>
    </location>
</feature>
<keyword evidence="4" id="KW-1185">Reference proteome</keyword>
<dbReference type="Pfam" id="PF08729">
    <property type="entry name" value="HUN"/>
    <property type="match status" value="1"/>
</dbReference>
<accession>A0A3N4K8E5</accession>
<dbReference type="STRING" id="1392247.A0A3N4K8E5"/>
<dbReference type="InterPro" id="IPR014840">
    <property type="entry name" value="HRD"/>
</dbReference>
<feature type="region of interest" description="Disordered" evidence="1">
    <location>
        <begin position="221"/>
        <end position="277"/>
    </location>
</feature>
<feature type="compositionally biased region" description="Low complexity" evidence="1">
    <location>
        <begin position="430"/>
        <end position="443"/>
    </location>
</feature>
<organism evidence="3 4">
    <name type="scientific">Morchella conica CCBAS932</name>
    <dbReference type="NCBI Taxonomy" id="1392247"/>
    <lineage>
        <taxon>Eukaryota</taxon>
        <taxon>Fungi</taxon>
        <taxon>Dikarya</taxon>
        <taxon>Ascomycota</taxon>
        <taxon>Pezizomycotina</taxon>
        <taxon>Pezizomycetes</taxon>
        <taxon>Pezizales</taxon>
        <taxon>Morchellaceae</taxon>
        <taxon>Morchella</taxon>
    </lineage>
</organism>
<feature type="compositionally biased region" description="Low complexity" evidence="1">
    <location>
        <begin position="7"/>
        <end position="32"/>
    </location>
</feature>